<accession>A0A921U1E8</accession>
<dbReference type="Proteomes" id="UP000807115">
    <property type="component" value="Chromosome 10"/>
</dbReference>
<dbReference type="AlphaFoldDB" id="A0A921U1E8"/>
<feature type="compositionally biased region" description="Polar residues" evidence="1">
    <location>
        <begin position="344"/>
        <end position="369"/>
    </location>
</feature>
<sequence length="420" mass="43248">MGKSSGQQGTQWAGVLALAAGAPMARHTRSLQPAADATARPTALAPRSALYRWRGHAVDAPAAVAGGEDFFSASSHWWANLLNQAKRLAAQNTSTNPCWCGWGEGGSSGHQWRTACATSYRGRQLQGPQLWALGPPTAEAVASGWCGWRRGPSVWAPAAAYLGRVRGGGGGPRWPARASASPTRVPSPYGRVLLGREMEGYARGAGDEESESLRETKKITPALLSHLAQAVAPHTSPDGAPPPPPLQQAASCGCPLLAPTMVAPPPPFDHGDVAPNRREHGPPHSRRWIWPQPLPGLDPASTSTPVVDSAATSSSAAPINSKHGPLITDGGSDPHLFPHGGSVLNPNSRADPSPTSSPAMDPATTSSPEADLVATSSLVIDPTPTSSLAPRTAAVVGRRDWGSINGGLGLVGPSMGSGAC</sequence>
<protein>
    <submittedName>
        <fullName evidence="2">Uncharacterized protein</fullName>
    </submittedName>
</protein>
<organism evidence="2 3">
    <name type="scientific">Sorghum bicolor</name>
    <name type="common">Sorghum</name>
    <name type="synonym">Sorghum vulgare</name>
    <dbReference type="NCBI Taxonomy" id="4558"/>
    <lineage>
        <taxon>Eukaryota</taxon>
        <taxon>Viridiplantae</taxon>
        <taxon>Streptophyta</taxon>
        <taxon>Embryophyta</taxon>
        <taxon>Tracheophyta</taxon>
        <taxon>Spermatophyta</taxon>
        <taxon>Magnoliopsida</taxon>
        <taxon>Liliopsida</taxon>
        <taxon>Poales</taxon>
        <taxon>Poaceae</taxon>
        <taxon>PACMAD clade</taxon>
        <taxon>Panicoideae</taxon>
        <taxon>Andropogonodae</taxon>
        <taxon>Andropogoneae</taxon>
        <taxon>Sorghinae</taxon>
        <taxon>Sorghum</taxon>
    </lineage>
</organism>
<reference evidence="2" key="2">
    <citation type="submission" date="2020-10" db="EMBL/GenBank/DDBJ databases">
        <authorList>
            <person name="Cooper E.A."/>
            <person name="Brenton Z.W."/>
            <person name="Flinn B.S."/>
            <person name="Jenkins J."/>
            <person name="Shu S."/>
            <person name="Flowers D."/>
            <person name="Luo F."/>
            <person name="Wang Y."/>
            <person name="Xia P."/>
            <person name="Barry K."/>
            <person name="Daum C."/>
            <person name="Lipzen A."/>
            <person name="Yoshinaga Y."/>
            <person name="Schmutz J."/>
            <person name="Saski C."/>
            <person name="Vermerris W."/>
            <person name="Kresovich S."/>
        </authorList>
    </citation>
    <scope>NUCLEOTIDE SEQUENCE</scope>
</reference>
<feature type="compositionally biased region" description="Low complexity" evidence="1">
    <location>
        <begin position="300"/>
        <end position="318"/>
    </location>
</feature>
<reference evidence="2" key="1">
    <citation type="journal article" date="2019" name="BMC Genomics">
        <title>A new reference genome for Sorghum bicolor reveals high levels of sequence similarity between sweet and grain genotypes: implications for the genetics of sugar metabolism.</title>
        <authorList>
            <person name="Cooper E.A."/>
            <person name="Brenton Z.W."/>
            <person name="Flinn B.S."/>
            <person name="Jenkins J."/>
            <person name="Shu S."/>
            <person name="Flowers D."/>
            <person name="Luo F."/>
            <person name="Wang Y."/>
            <person name="Xia P."/>
            <person name="Barry K."/>
            <person name="Daum C."/>
            <person name="Lipzen A."/>
            <person name="Yoshinaga Y."/>
            <person name="Schmutz J."/>
            <person name="Saski C."/>
            <person name="Vermerris W."/>
            <person name="Kresovich S."/>
        </authorList>
    </citation>
    <scope>NUCLEOTIDE SEQUENCE</scope>
</reference>
<feature type="region of interest" description="Disordered" evidence="1">
    <location>
        <begin position="229"/>
        <end position="369"/>
    </location>
</feature>
<comment type="caution">
    <text evidence="2">The sequence shown here is derived from an EMBL/GenBank/DDBJ whole genome shotgun (WGS) entry which is preliminary data.</text>
</comment>
<name>A0A921U1E8_SORBI</name>
<evidence type="ECO:0000256" key="1">
    <source>
        <dbReference type="SAM" id="MobiDB-lite"/>
    </source>
</evidence>
<proteinExistence type="predicted"/>
<feature type="compositionally biased region" description="Basic and acidic residues" evidence="1">
    <location>
        <begin position="269"/>
        <end position="282"/>
    </location>
</feature>
<gene>
    <name evidence="2" type="ORF">BDA96_10G187300</name>
</gene>
<dbReference type="EMBL" id="CM027689">
    <property type="protein sequence ID" value="KAG0514390.1"/>
    <property type="molecule type" value="Genomic_DNA"/>
</dbReference>
<evidence type="ECO:0000313" key="2">
    <source>
        <dbReference type="EMBL" id="KAG0514390.1"/>
    </source>
</evidence>
<evidence type="ECO:0000313" key="3">
    <source>
        <dbReference type="Proteomes" id="UP000807115"/>
    </source>
</evidence>